<dbReference type="Proteomes" id="UP000887579">
    <property type="component" value="Unplaced"/>
</dbReference>
<organism evidence="1 2">
    <name type="scientific">Panagrolaimus sp. ES5</name>
    <dbReference type="NCBI Taxonomy" id="591445"/>
    <lineage>
        <taxon>Eukaryota</taxon>
        <taxon>Metazoa</taxon>
        <taxon>Ecdysozoa</taxon>
        <taxon>Nematoda</taxon>
        <taxon>Chromadorea</taxon>
        <taxon>Rhabditida</taxon>
        <taxon>Tylenchina</taxon>
        <taxon>Panagrolaimomorpha</taxon>
        <taxon>Panagrolaimoidea</taxon>
        <taxon>Panagrolaimidae</taxon>
        <taxon>Panagrolaimus</taxon>
    </lineage>
</organism>
<evidence type="ECO:0000313" key="2">
    <source>
        <dbReference type="WBParaSite" id="ES5_v2.g567.t1"/>
    </source>
</evidence>
<protein>
    <submittedName>
        <fullName evidence="2">BTB domain-containing protein</fullName>
    </submittedName>
</protein>
<name>A0AC34GP08_9BILA</name>
<reference evidence="2" key="1">
    <citation type="submission" date="2022-11" db="UniProtKB">
        <authorList>
            <consortium name="WormBaseParasite"/>
        </authorList>
    </citation>
    <scope>IDENTIFICATION</scope>
</reference>
<sequence>MSPTEYMVHAVWSIKKETFLNSKYEIESEKFKTTLPNVQYSIALQHDDDAKGNTLIFFDESINATIKEMKLFITSANFQENFSTDGEISLGDILWKKDDKDFTFIVGKGDIKAHKFIIRQFSSVFCAAIDSNKNEFQIEDFNGTIVDAAVRLCYELDVPFNKNYYFKLIEFASTYDMPLIKEQVEYKFKEHITAKNVCEFANKSIELKAEILRGLCVNFLSNCIKTGKPFDGTFSNLHPEIKSLVFKNSFCHTQTS</sequence>
<proteinExistence type="predicted"/>
<evidence type="ECO:0000313" key="1">
    <source>
        <dbReference type="Proteomes" id="UP000887579"/>
    </source>
</evidence>
<dbReference type="WBParaSite" id="ES5_v2.g567.t1">
    <property type="protein sequence ID" value="ES5_v2.g567.t1"/>
    <property type="gene ID" value="ES5_v2.g567"/>
</dbReference>
<accession>A0AC34GP08</accession>